<evidence type="ECO:0000259" key="4">
    <source>
        <dbReference type="PROSITE" id="PS50893"/>
    </source>
</evidence>
<reference evidence="5 6" key="1">
    <citation type="submission" date="2020-08" db="EMBL/GenBank/DDBJ databases">
        <title>Cohnella phylogeny.</title>
        <authorList>
            <person name="Dunlap C."/>
        </authorList>
    </citation>
    <scope>NUCLEOTIDE SEQUENCE [LARGE SCALE GENOMIC DNA]</scope>
    <source>
        <strain evidence="5 6">DSM 25239</strain>
    </source>
</reference>
<comment type="caution">
    <text evidence="5">The sequence shown here is derived from an EMBL/GenBank/DDBJ whole genome shotgun (WGS) entry which is preliminary data.</text>
</comment>
<evidence type="ECO:0000313" key="6">
    <source>
        <dbReference type="Proteomes" id="UP000553776"/>
    </source>
</evidence>
<evidence type="ECO:0000313" key="5">
    <source>
        <dbReference type="EMBL" id="MBB6691907.1"/>
    </source>
</evidence>
<dbReference type="PROSITE" id="PS00211">
    <property type="entry name" value="ABC_TRANSPORTER_1"/>
    <property type="match status" value="1"/>
</dbReference>
<dbReference type="InterPro" id="IPR017871">
    <property type="entry name" value="ABC_transporter-like_CS"/>
</dbReference>
<evidence type="ECO:0000256" key="3">
    <source>
        <dbReference type="ARBA" id="ARBA00022840"/>
    </source>
</evidence>
<dbReference type="EMBL" id="JACJVR010000041">
    <property type="protein sequence ID" value="MBB6691907.1"/>
    <property type="molecule type" value="Genomic_DNA"/>
</dbReference>
<dbReference type="GO" id="GO:0016887">
    <property type="term" value="F:ATP hydrolysis activity"/>
    <property type="evidence" value="ECO:0007669"/>
    <property type="project" value="InterPro"/>
</dbReference>
<name>A0A841TTU9_9BACL</name>
<dbReference type="RefSeq" id="WP_185135907.1">
    <property type="nucleotide sequence ID" value="NZ_JACJVR010000041.1"/>
</dbReference>
<keyword evidence="3 5" id="KW-0067">ATP-binding</keyword>
<proteinExistence type="predicted"/>
<dbReference type="GO" id="GO:0005524">
    <property type="term" value="F:ATP binding"/>
    <property type="evidence" value="ECO:0007669"/>
    <property type="project" value="UniProtKB-KW"/>
</dbReference>
<dbReference type="PROSITE" id="PS50893">
    <property type="entry name" value="ABC_TRANSPORTER_2"/>
    <property type="match status" value="1"/>
</dbReference>
<organism evidence="5 6">
    <name type="scientific">Cohnella xylanilytica</name>
    <dbReference type="NCBI Taxonomy" id="557555"/>
    <lineage>
        <taxon>Bacteria</taxon>
        <taxon>Bacillati</taxon>
        <taxon>Bacillota</taxon>
        <taxon>Bacilli</taxon>
        <taxon>Bacillales</taxon>
        <taxon>Paenibacillaceae</taxon>
        <taxon>Cohnella</taxon>
    </lineage>
</organism>
<evidence type="ECO:0000256" key="2">
    <source>
        <dbReference type="ARBA" id="ARBA00022741"/>
    </source>
</evidence>
<keyword evidence="1" id="KW-0813">Transport</keyword>
<dbReference type="InterPro" id="IPR003593">
    <property type="entry name" value="AAA+_ATPase"/>
</dbReference>
<dbReference type="Pfam" id="PF00005">
    <property type="entry name" value="ABC_tran"/>
    <property type="match status" value="1"/>
</dbReference>
<dbReference type="InterPro" id="IPR027417">
    <property type="entry name" value="P-loop_NTPase"/>
</dbReference>
<dbReference type="SUPFAM" id="SSF52540">
    <property type="entry name" value="P-loop containing nucleoside triphosphate hydrolases"/>
    <property type="match status" value="1"/>
</dbReference>
<dbReference type="Gene3D" id="3.40.50.300">
    <property type="entry name" value="P-loop containing nucleotide triphosphate hydrolases"/>
    <property type="match status" value="1"/>
</dbReference>
<dbReference type="SMART" id="SM00382">
    <property type="entry name" value="AAA"/>
    <property type="match status" value="1"/>
</dbReference>
<keyword evidence="2" id="KW-0547">Nucleotide-binding</keyword>
<sequence length="261" mass="29333">MRQETVLEATGLSKRFTHKGRTEPVLNDVSFQVGQNEIISILGKSGCGKSTLLHLLGGFERPDEGTVRINGQPVTGPSRNCIMLFQHYGLLPWRTVLGNVELGLENERLPASERKERAMRYLRKVGLEDKAGAFPRQLSGGMQQRVALARALAVQPKLLLMDEPFAAVDTFTRYQLQDELLRIQREERTTIILVTHDIDEAVYLSDRVLLMGANPGTIRTELAVPAAKPRDRGHEDFLHVRRTVLERFELTRAAPAPEFSI</sequence>
<dbReference type="PANTHER" id="PTHR42788">
    <property type="entry name" value="TAURINE IMPORT ATP-BINDING PROTEIN-RELATED"/>
    <property type="match status" value="1"/>
</dbReference>
<gene>
    <name evidence="5" type="ORF">H7B90_10910</name>
</gene>
<feature type="domain" description="ABC transporter" evidence="4">
    <location>
        <begin position="7"/>
        <end position="238"/>
    </location>
</feature>
<protein>
    <submittedName>
        <fullName evidence="5">ABC transporter ATP-binding protein</fullName>
    </submittedName>
</protein>
<dbReference type="PANTHER" id="PTHR42788:SF13">
    <property type="entry name" value="ALIPHATIC SULFONATES IMPORT ATP-BINDING PROTEIN SSUB"/>
    <property type="match status" value="1"/>
</dbReference>
<dbReference type="InterPro" id="IPR003439">
    <property type="entry name" value="ABC_transporter-like_ATP-bd"/>
</dbReference>
<dbReference type="InterPro" id="IPR050166">
    <property type="entry name" value="ABC_transporter_ATP-bind"/>
</dbReference>
<evidence type="ECO:0000256" key="1">
    <source>
        <dbReference type="ARBA" id="ARBA00022448"/>
    </source>
</evidence>
<keyword evidence="6" id="KW-1185">Reference proteome</keyword>
<dbReference type="AlphaFoldDB" id="A0A841TTU9"/>
<dbReference type="CDD" id="cd03293">
    <property type="entry name" value="ABC_NrtD_SsuB_transporters"/>
    <property type="match status" value="1"/>
</dbReference>
<dbReference type="Proteomes" id="UP000553776">
    <property type="component" value="Unassembled WGS sequence"/>
</dbReference>
<accession>A0A841TTU9</accession>